<evidence type="ECO:0000256" key="4">
    <source>
        <dbReference type="ARBA" id="ARBA00023163"/>
    </source>
</evidence>
<evidence type="ECO:0000256" key="6">
    <source>
        <dbReference type="ARBA" id="ARBA00059868"/>
    </source>
</evidence>
<dbReference type="EMBL" id="LT598456">
    <property type="protein sequence ID" value="SCU79968.1"/>
    <property type="molecule type" value="Genomic_DNA"/>
</dbReference>
<keyword evidence="14" id="KW-1185">Reference proteome</keyword>
<comment type="subcellular location">
    <subcellularLocation>
        <location evidence="1">Nucleus</location>
    </subcellularLocation>
</comment>
<feature type="region of interest" description="Disordered" evidence="11">
    <location>
        <begin position="615"/>
        <end position="695"/>
    </location>
</feature>
<keyword evidence="2" id="KW-0805">Transcription regulation</keyword>
<feature type="compositionally biased region" description="Basic and acidic residues" evidence="11">
    <location>
        <begin position="248"/>
        <end position="260"/>
    </location>
</feature>
<dbReference type="Pfam" id="PF00447">
    <property type="entry name" value="HSF_DNA-bind"/>
    <property type="match status" value="1"/>
</dbReference>
<evidence type="ECO:0000256" key="5">
    <source>
        <dbReference type="ARBA" id="ARBA00023242"/>
    </source>
</evidence>
<comment type="function">
    <text evidence="6">DNA-binding transcription factor that specifically binds heat shock promoter elements (HSE) and activates transcription.</text>
</comment>
<accession>A0A1G4IT03</accession>
<feature type="region of interest" description="Disordered" evidence="11">
    <location>
        <begin position="1"/>
        <end position="82"/>
    </location>
</feature>
<dbReference type="InterPro" id="IPR000232">
    <property type="entry name" value="HSF_DNA-bd"/>
</dbReference>
<feature type="region of interest" description="Disordered" evidence="11">
    <location>
        <begin position="506"/>
        <end position="541"/>
    </location>
</feature>
<dbReference type="STRING" id="1266660.A0A1G4IT03"/>
<feature type="compositionally biased region" description="Polar residues" evidence="11">
    <location>
        <begin position="733"/>
        <end position="743"/>
    </location>
</feature>
<feature type="compositionally biased region" description="Low complexity" evidence="11">
    <location>
        <begin position="615"/>
        <end position="632"/>
    </location>
</feature>
<evidence type="ECO:0000256" key="9">
    <source>
        <dbReference type="ARBA" id="ARBA00084017"/>
    </source>
</evidence>
<evidence type="ECO:0000256" key="3">
    <source>
        <dbReference type="ARBA" id="ARBA00023125"/>
    </source>
</evidence>
<gene>
    <name evidence="13" type="ORF">LADA_0B04302G</name>
</gene>
<dbReference type="GO" id="GO:0032993">
    <property type="term" value="C:protein-DNA complex"/>
    <property type="evidence" value="ECO:0007669"/>
    <property type="project" value="UniProtKB-ARBA"/>
</dbReference>
<organism evidence="13 14">
    <name type="scientific">Lachancea dasiensis</name>
    <dbReference type="NCBI Taxonomy" id="1072105"/>
    <lineage>
        <taxon>Eukaryota</taxon>
        <taxon>Fungi</taxon>
        <taxon>Dikarya</taxon>
        <taxon>Ascomycota</taxon>
        <taxon>Saccharomycotina</taxon>
        <taxon>Saccharomycetes</taxon>
        <taxon>Saccharomycetales</taxon>
        <taxon>Saccharomycetaceae</taxon>
        <taxon>Lachancea</taxon>
    </lineage>
</organism>
<dbReference type="Gene3D" id="1.10.10.10">
    <property type="entry name" value="Winged helix-like DNA-binding domain superfamily/Winged helix DNA-binding domain"/>
    <property type="match status" value="1"/>
</dbReference>
<evidence type="ECO:0000256" key="10">
    <source>
        <dbReference type="RuleBase" id="RU004020"/>
    </source>
</evidence>
<feature type="region of interest" description="Disordered" evidence="11">
    <location>
        <begin position="300"/>
        <end position="344"/>
    </location>
</feature>
<dbReference type="SMART" id="SM00415">
    <property type="entry name" value="HSF"/>
    <property type="match status" value="1"/>
</dbReference>
<dbReference type="InterPro" id="IPR036390">
    <property type="entry name" value="WH_DNA-bd_sf"/>
</dbReference>
<feature type="compositionally biased region" description="Basic and acidic residues" evidence="11">
    <location>
        <begin position="29"/>
        <end position="63"/>
    </location>
</feature>
<feature type="compositionally biased region" description="Polar residues" evidence="11">
    <location>
        <begin position="18"/>
        <end position="28"/>
    </location>
</feature>
<dbReference type="OrthoDB" id="60033at2759"/>
<evidence type="ECO:0000313" key="14">
    <source>
        <dbReference type="Proteomes" id="UP000190274"/>
    </source>
</evidence>
<evidence type="ECO:0000256" key="8">
    <source>
        <dbReference type="ARBA" id="ARBA00068818"/>
    </source>
</evidence>
<evidence type="ECO:0000256" key="11">
    <source>
        <dbReference type="SAM" id="MobiDB-lite"/>
    </source>
</evidence>
<dbReference type="FunFam" id="1.10.10.10:FF:000027">
    <property type="entry name" value="Heat shock transcription factor 1"/>
    <property type="match status" value="1"/>
</dbReference>
<feature type="region of interest" description="Disordered" evidence="11">
    <location>
        <begin position="219"/>
        <end position="263"/>
    </location>
</feature>
<dbReference type="AlphaFoldDB" id="A0A1G4IT03"/>
<feature type="region of interest" description="Disordered" evidence="11">
    <location>
        <begin position="148"/>
        <end position="190"/>
    </location>
</feature>
<evidence type="ECO:0000256" key="2">
    <source>
        <dbReference type="ARBA" id="ARBA00023015"/>
    </source>
</evidence>
<dbReference type="PRINTS" id="PR00056">
    <property type="entry name" value="HSFDOMAIN"/>
</dbReference>
<keyword evidence="4" id="KW-0804">Transcription</keyword>
<dbReference type="Proteomes" id="UP000190274">
    <property type="component" value="Chromosome B"/>
</dbReference>
<dbReference type="GO" id="GO:0005634">
    <property type="term" value="C:nucleus"/>
    <property type="evidence" value="ECO:0007669"/>
    <property type="project" value="UniProtKB-SubCell"/>
</dbReference>
<keyword evidence="5" id="KW-0539">Nucleus</keyword>
<feature type="compositionally biased region" description="Low complexity" evidence="11">
    <location>
        <begin position="508"/>
        <end position="540"/>
    </location>
</feature>
<evidence type="ECO:0000256" key="7">
    <source>
        <dbReference type="ARBA" id="ARBA00062447"/>
    </source>
</evidence>
<dbReference type="GO" id="GO:0043565">
    <property type="term" value="F:sequence-specific DNA binding"/>
    <property type="evidence" value="ECO:0007669"/>
    <property type="project" value="InterPro"/>
</dbReference>
<dbReference type="SUPFAM" id="SSF46785">
    <property type="entry name" value="Winged helix' DNA-binding domain"/>
    <property type="match status" value="1"/>
</dbReference>
<feature type="region of interest" description="Disordered" evidence="11">
    <location>
        <begin position="718"/>
        <end position="828"/>
    </location>
</feature>
<feature type="region of interest" description="Disordered" evidence="11">
    <location>
        <begin position="467"/>
        <end position="488"/>
    </location>
</feature>
<reference evidence="14" key="1">
    <citation type="submission" date="2016-03" db="EMBL/GenBank/DDBJ databases">
        <authorList>
            <person name="Devillers H."/>
        </authorList>
    </citation>
    <scope>NUCLEOTIDE SEQUENCE [LARGE SCALE GENOMIC DNA]</scope>
</reference>
<feature type="compositionally biased region" description="Polar residues" evidence="11">
    <location>
        <begin position="794"/>
        <end position="819"/>
    </location>
</feature>
<comment type="subunit">
    <text evidence="7">Homotrimer. Homotrimerization increases the affinity of HSF1 to DNA.</text>
</comment>
<keyword evidence="3" id="KW-0238">DNA-binding</keyword>
<comment type="similarity">
    <text evidence="10">Belongs to the HSF family.</text>
</comment>
<protein>
    <recommendedName>
        <fullName evidence="8">Heat shock transcription factor</fullName>
    </recommendedName>
    <alternativeName>
        <fullName evidence="9">Heat shock factor protein</fullName>
    </alternativeName>
</protein>
<dbReference type="PANTHER" id="PTHR10015:SF396">
    <property type="entry name" value="FLOCCULATION SUPPRESSION PROTEIN"/>
    <property type="match status" value="1"/>
</dbReference>
<feature type="compositionally biased region" description="Low complexity" evidence="11">
    <location>
        <begin position="313"/>
        <end position="339"/>
    </location>
</feature>
<feature type="compositionally biased region" description="Basic and acidic residues" evidence="11">
    <location>
        <begin position="781"/>
        <end position="793"/>
    </location>
</feature>
<feature type="domain" description="HSF-type DNA-binding" evidence="12">
    <location>
        <begin position="122"/>
        <end position="146"/>
    </location>
</feature>
<sequence>MGPGEGASDSASHEQQEQGRLSGSSGSSVDKDEGKETEMDKNRGNKKGDDKCGGKDINKDPGVARRASAASSTSASSSSTNSAFTHKLYSMLEDKEMDELIWWSPSETSFFICPSERFSKALASYFKHTNMASFVRQLNMYGFHKVNDHQRATQQAQAKHEPSPGIENGQSSDQLPAAGPDEVPHSSENRGASNLWEFKHSANAFRRGDLESLKHIKRRSSRNHSILRKESTGTIPTPFDYSPIPTDHWVDPQSDPRRSSSAELGHAYHQLPKAQTSTPFAPGLPGVSHAAIEYFASNQEQQQQLQPPGKIFHPQFQPQNQPHVQNQQQQRLQQPQFPVSSQPYAHPQSQAQLLAQNLAPVGAKVNDMAQPFSGPLLGRPESVSIPNQFEAAIDDLRHTNMDLVRLLDLVHNLVTMSQTPTKINEDASSLYGATAGNEQSSSPRNAISQQQSMEQLMAEISRLKSATMQRLQRSGSFQLPPGAVQQQSKSFPGFVEHSVMSPHLPTYSSRAGNLSSRNSASSPALSQLANAQNAQAPSQQPTYYPTPGAATVHSTPGALTSEYPGLAKPNSVPAPYLMLNSFEKKGSTSSNKNRHMSVLMDPLAPAPGLVAVGASASASPNPIQQQQKKGQQSVYLSHSMASPQPIISKNPSRSDVKYLPTSNPEFNIESKQSERRPLSPSVSEAPANPIPVKGSVRAPSETVVNAITYRPHFPYGTVPGNIHPSPPLAQHLHASQANSSSGVTHLPKTPHQKLQRPFSIQREPSPLNRQVEESLEDDEAEKSALPHSSRESTELGTTRQDGANASSSRLHTLLNYDSTEQSKKKMKL</sequence>
<name>A0A1G4IT03_9SACH</name>
<proteinExistence type="inferred from homology"/>
<feature type="compositionally biased region" description="Polar residues" evidence="11">
    <location>
        <begin position="633"/>
        <end position="653"/>
    </location>
</feature>
<dbReference type="GO" id="GO:0003700">
    <property type="term" value="F:DNA-binding transcription factor activity"/>
    <property type="evidence" value="ECO:0007669"/>
    <property type="project" value="InterPro"/>
</dbReference>
<evidence type="ECO:0000256" key="1">
    <source>
        <dbReference type="ARBA" id="ARBA00004123"/>
    </source>
</evidence>
<evidence type="ECO:0000313" key="13">
    <source>
        <dbReference type="EMBL" id="SCU79968.1"/>
    </source>
</evidence>
<feature type="compositionally biased region" description="Low complexity" evidence="11">
    <location>
        <begin position="64"/>
        <end position="82"/>
    </location>
</feature>
<dbReference type="InterPro" id="IPR036388">
    <property type="entry name" value="WH-like_DNA-bd_sf"/>
</dbReference>
<evidence type="ECO:0000259" key="12">
    <source>
        <dbReference type="PROSITE" id="PS00434"/>
    </source>
</evidence>
<dbReference type="PANTHER" id="PTHR10015">
    <property type="entry name" value="HEAT SHOCK TRANSCRIPTION FACTOR"/>
    <property type="match status" value="1"/>
</dbReference>
<dbReference type="PROSITE" id="PS00434">
    <property type="entry name" value="HSF_DOMAIN"/>
    <property type="match status" value="1"/>
</dbReference>
<feature type="compositionally biased region" description="Polar residues" evidence="11">
    <location>
        <begin position="467"/>
        <end position="477"/>
    </location>
</feature>